<protein>
    <submittedName>
        <fullName evidence="1">Uncharacterized protein</fullName>
    </submittedName>
</protein>
<comment type="caution">
    <text evidence="1">The sequence shown here is derived from an EMBL/GenBank/DDBJ whole genome shotgun (WGS) entry which is preliminary data.</text>
</comment>
<gene>
    <name evidence="1" type="ORF">BST63_16485</name>
</gene>
<keyword evidence="2" id="KW-1185">Reference proteome</keyword>
<evidence type="ECO:0000313" key="1">
    <source>
        <dbReference type="EMBL" id="OSJ28753.1"/>
    </source>
</evidence>
<dbReference type="EMBL" id="NAFK01000160">
    <property type="protein sequence ID" value="OSJ28753.1"/>
    <property type="molecule type" value="Genomic_DNA"/>
</dbReference>
<organism evidence="1 2">
    <name type="scientific">Bradyrhizobium canariense</name>
    <dbReference type="NCBI Taxonomy" id="255045"/>
    <lineage>
        <taxon>Bacteria</taxon>
        <taxon>Pseudomonadati</taxon>
        <taxon>Pseudomonadota</taxon>
        <taxon>Alphaproteobacteria</taxon>
        <taxon>Hyphomicrobiales</taxon>
        <taxon>Nitrobacteraceae</taxon>
        <taxon>Bradyrhizobium</taxon>
    </lineage>
</organism>
<reference evidence="1 2" key="1">
    <citation type="submission" date="2017-03" db="EMBL/GenBank/DDBJ databases">
        <title>Whole genome sequences of fourteen strains of Bradyrhizobium canariense and one strain of Bradyrhizobium japonicum isolated from Lupinus (Papilionoideae: Genisteae) species in Algeria.</title>
        <authorList>
            <person name="Crovadore J."/>
            <person name="Chekireb D."/>
            <person name="Brachmann A."/>
            <person name="Chablais R."/>
            <person name="Cochard B."/>
            <person name="Lefort F."/>
        </authorList>
    </citation>
    <scope>NUCLEOTIDE SEQUENCE [LARGE SCALE GENOMIC DNA]</scope>
    <source>
        <strain evidence="1 2">UBMAN05</strain>
    </source>
</reference>
<dbReference type="Proteomes" id="UP000193884">
    <property type="component" value="Unassembled WGS sequence"/>
</dbReference>
<name>A0ABX3X309_9BRAD</name>
<sequence length="243" mass="26919">MSDPKAKLASRYEVFHDQNPFSREKSGGVLLRTGHLWHCSSTTFAKDIALTRWALPECLHVPIAALDEDAIRNYVGAVERVVSGPGLRSALLVTVPEPADIDPLLPISDHPNVGILHAPRQVWVHIAYKAYRPAYKRAFPGENIDGLILSHAMNRDTAAYKGFEFVRITPVSGVANLSSAFTEQWAKNRHRPESPVVTRRTGPPFIQYADLSDLMLMLDMMVGGGVMDAVNEGQQLLQRKAQN</sequence>
<accession>A0ABX3X309</accession>
<dbReference type="RefSeq" id="WP_085386339.1">
    <property type="nucleotide sequence ID" value="NZ_NAFJ01000149.1"/>
</dbReference>
<evidence type="ECO:0000313" key="2">
    <source>
        <dbReference type="Proteomes" id="UP000193884"/>
    </source>
</evidence>
<proteinExistence type="predicted"/>